<dbReference type="Proteomes" id="UP000565262">
    <property type="component" value="Unassembled WGS sequence"/>
</dbReference>
<dbReference type="RefSeq" id="WP_182808305.1">
    <property type="nucleotide sequence ID" value="NZ_JACJFM010000007.1"/>
</dbReference>
<gene>
    <name evidence="1" type="ORF">H4O21_07880</name>
</gene>
<reference evidence="1 2" key="1">
    <citation type="submission" date="2020-08" db="EMBL/GenBank/DDBJ databases">
        <title>Oceanospirillum sp. nov. isolated from marine sediment.</title>
        <authorList>
            <person name="Ji X."/>
        </authorList>
    </citation>
    <scope>NUCLEOTIDE SEQUENCE [LARGE SCALE GENOMIC DNA]</scope>
    <source>
        <strain evidence="1 2">D5</strain>
    </source>
</reference>
<protein>
    <submittedName>
        <fullName evidence="1">Uncharacterized protein</fullName>
    </submittedName>
</protein>
<name>A0A839IQ03_9GAMM</name>
<dbReference type="InterPro" id="IPR049245">
    <property type="entry name" value="DUF6880"/>
</dbReference>
<accession>A0A839IQ03</accession>
<dbReference type="Pfam" id="PF21810">
    <property type="entry name" value="DUF6880"/>
    <property type="match status" value="1"/>
</dbReference>
<evidence type="ECO:0000313" key="1">
    <source>
        <dbReference type="EMBL" id="MBB1486527.1"/>
    </source>
</evidence>
<evidence type="ECO:0000313" key="2">
    <source>
        <dbReference type="Proteomes" id="UP000565262"/>
    </source>
</evidence>
<comment type="caution">
    <text evidence="1">The sequence shown here is derived from an EMBL/GenBank/DDBJ whole genome shotgun (WGS) entry which is preliminary data.</text>
</comment>
<dbReference type="AlphaFoldDB" id="A0A839IQ03"/>
<sequence length="85" mass="10136">MDKALTRNLEQVGYDLLIGICYPLLLSDILNAGRSKAYDYAADYYRHLERLDEKIDDYPSLTDRSEFKDQLEQKHGRKYSFWNRL</sequence>
<keyword evidence="2" id="KW-1185">Reference proteome</keyword>
<proteinExistence type="predicted"/>
<dbReference type="EMBL" id="JACJFM010000007">
    <property type="protein sequence ID" value="MBB1486527.1"/>
    <property type="molecule type" value="Genomic_DNA"/>
</dbReference>
<organism evidence="1 2">
    <name type="scientific">Oceanospirillum sediminis</name>
    <dbReference type="NCBI Taxonomy" id="2760088"/>
    <lineage>
        <taxon>Bacteria</taxon>
        <taxon>Pseudomonadati</taxon>
        <taxon>Pseudomonadota</taxon>
        <taxon>Gammaproteobacteria</taxon>
        <taxon>Oceanospirillales</taxon>
        <taxon>Oceanospirillaceae</taxon>
        <taxon>Oceanospirillum</taxon>
    </lineage>
</organism>